<dbReference type="GO" id="GO:0008270">
    <property type="term" value="F:zinc ion binding"/>
    <property type="evidence" value="ECO:0007669"/>
    <property type="project" value="UniProtKB-UniRule"/>
</dbReference>
<evidence type="ECO:0000256" key="2">
    <source>
        <dbReference type="ARBA" id="ARBA00022737"/>
    </source>
</evidence>
<dbReference type="SMART" id="SM00355">
    <property type="entry name" value="ZnF_C2H2"/>
    <property type="match status" value="8"/>
</dbReference>
<name>A0A1Q3F0V0_CULTA</name>
<feature type="binding site" evidence="6">
    <location>
        <position position="12"/>
    </location>
    <ligand>
        <name>Zn(2+)</name>
        <dbReference type="ChEBI" id="CHEBI:29105"/>
    </ligand>
</feature>
<evidence type="ECO:0000256" key="3">
    <source>
        <dbReference type="ARBA" id="ARBA00022771"/>
    </source>
</evidence>
<feature type="binding site" evidence="6">
    <location>
        <position position="15"/>
    </location>
    <ligand>
        <name>Zn(2+)</name>
        <dbReference type="ChEBI" id="CHEBI:29105"/>
    </ligand>
</feature>
<organism evidence="10">
    <name type="scientific">Culex tarsalis</name>
    <name type="common">Encephalitis mosquito</name>
    <dbReference type="NCBI Taxonomy" id="7177"/>
    <lineage>
        <taxon>Eukaryota</taxon>
        <taxon>Metazoa</taxon>
        <taxon>Ecdysozoa</taxon>
        <taxon>Arthropoda</taxon>
        <taxon>Hexapoda</taxon>
        <taxon>Insecta</taxon>
        <taxon>Pterygota</taxon>
        <taxon>Neoptera</taxon>
        <taxon>Endopterygota</taxon>
        <taxon>Diptera</taxon>
        <taxon>Nematocera</taxon>
        <taxon>Culicoidea</taxon>
        <taxon>Culicidae</taxon>
        <taxon>Culicinae</taxon>
        <taxon>Culicini</taxon>
        <taxon>Culex</taxon>
        <taxon>Culex</taxon>
    </lineage>
</organism>
<feature type="domain" description="C2H2-type" evidence="8">
    <location>
        <begin position="169"/>
        <end position="192"/>
    </location>
</feature>
<dbReference type="PROSITE" id="PS50157">
    <property type="entry name" value="ZINC_FINGER_C2H2_2"/>
    <property type="match status" value="3"/>
</dbReference>
<dbReference type="PROSITE" id="PS51915">
    <property type="entry name" value="ZAD"/>
    <property type="match status" value="1"/>
</dbReference>
<feature type="domain" description="ZAD" evidence="9">
    <location>
        <begin position="10"/>
        <end position="97"/>
    </location>
</feature>
<feature type="domain" description="C2H2-type" evidence="8">
    <location>
        <begin position="258"/>
        <end position="285"/>
    </location>
</feature>
<feature type="binding site" evidence="6">
    <location>
        <position position="73"/>
    </location>
    <ligand>
        <name>Zn(2+)</name>
        <dbReference type="ChEBI" id="CHEBI:29105"/>
    </ligand>
</feature>
<dbReference type="SUPFAM" id="SSF57667">
    <property type="entry name" value="beta-beta-alpha zinc fingers"/>
    <property type="match status" value="4"/>
</dbReference>
<dbReference type="Pfam" id="PF13912">
    <property type="entry name" value="zf-C2H2_6"/>
    <property type="match status" value="2"/>
</dbReference>
<protein>
    <submittedName>
        <fullName evidence="10">Putative c2h2-type zn-finger protein</fullName>
    </submittedName>
</protein>
<feature type="domain" description="C2H2-type" evidence="8">
    <location>
        <begin position="393"/>
        <end position="420"/>
    </location>
</feature>
<feature type="region of interest" description="Disordered" evidence="7">
    <location>
        <begin position="103"/>
        <end position="125"/>
    </location>
</feature>
<reference evidence="10" key="1">
    <citation type="submission" date="2017-01" db="EMBL/GenBank/DDBJ databases">
        <title>A deep insight into the sialotranscriptome of adult male and female Cluex tarsalis mosquitoes.</title>
        <authorList>
            <person name="Ribeiro J.M."/>
            <person name="Moreira F."/>
            <person name="Bernard K.A."/>
            <person name="Calvo E."/>
        </authorList>
    </citation>
    <scope>NUCLEOTIDE SEQUENCE</scope>
    <source>
        <strain evidence="10">Kern County</strain>
        <tissue evidence="10">Salivary glands</tissue>
    </source>
</reference>
<proteinExistence type="predicted"/>
<feature type="binding site" evidence="6">
    <location>
        <position position="70"/>
    </location>
    <ligand>
        <name>Zn(2+)</name>
        <dbReference type="ChEBI" id="CHEBI:29105"/>
    </ligand>
</feature>
<accession>A0A1Q3F0V0</accession>
<dbReference type="SMART" id="SM00868">
    <property type="entry name" value="zf-AD"/>
    <property type="match status" value="1"/>
</dbReference>
<keyword evidence="4 6" id="KW-0862">Zinc</keyword>
<keyword evidence="3 5" id="KW-0863">Zinc-finger</keyword>
<evidence type="ECO:0000259" key="9">
    <source>
        <dbReference type="PROSITE" id="PS51915"/>
    </source>
</evidence>
<dbReference type="InterPro" id="IPR036236">
    <property type="entry name" value="Znf_C2H2_sf"/>
</dbReference>
<dbReference type="EMBL" id="GFDL01013859">
    <property type="protein sequence ID" value="JAV21186.1"/>
    <property type="molecule type" value="Transcribed_RNA"/>
</dbReference>
<dbReference type="PROSITE" id="PS00028">
    <property type="entry name" value="ZINC_FINGER_C2H2_1"/>
    <property type="match status" value="3"/>
</dbReference>
<sequence length="495" mass="55325">MQPPVPDTSTICRVCMTTAKVSEGRPIDLVNLYALSPSVPEQISLHEMLVAICAPVFAKPSPKTMPANACTGCRNDIIAAFRLHQQCIETDRLLGELFGAARKEEEEEEQVSESEEEEDMKVDGGDPLMSCGRQEVIKVEALDLLESMDDGDDSEGSDWDAQEGDEDSRKCKVCSKVFEDISELSAHMKDEHRLYLCKKCCELCKSEHSLAYHAIKHKEKAVSTCSGCEKQFATVHTMQRHQRDGFCPGKASKPDTSLRCEPCNKTFDTLGAFQYHKKKHSARTVCAGCQKKFATPSSLRVHTKSGVCWGLEDDQPSTSDVGLVLKCNICDLLFETEQALNDHRLKHATPIVCPGCDKTFASKLSLGCHLRKEKCPAGEAKMKVAKEDVGPPFFCDKCGKQFSKQANLQVHVNNGFCEKSEASALARTCKICNEEQKNHVQAWTSHDRQASREAVFLRHLWSRFAFPKRTDKAQKNPRRWKADVYLHYLPTGLSD</sequence>
<keyword evidence="1 6" id="KW-0479">Metal-binding</keyword>
<evidence type="ECO:0000256" key="5">
    <source>
        <dbReference type="PROSITE-ProRule" id="PRU00042"/>
    </source>
</evidence>
<evidence type="ECO:0000256" key="7">
    <source>
        <dbReference type="SAM" id="MobiDB-lite"/>
    </source>
</evidence>
<dbReference type="PANTHER" id="PTHR24379">
    <property type="entry name" value="KRAB AND ZINC FINGER DOMAIN-CONTAINING"/>
    <property type="match status" value="1"/>
</dbReference>
<dbReference type="Gene3D" id="3.30.160.60">
    <property type="entry name" value="Classic Zinc Finger"/>
    <property type="match status" value="3"/>
</dbReference>
<evidence type="ECO:0000313" key="10">
    <source>
        <dbReference type="EMBL" id="JAV21186.1"/>
    </source>
</evidence>
<evidence type="ECO:0000256" key="1">
    <source>
        <dbReference type="ARBA" id="ARBA00022723"/>
    </source>
</evidence>
<evidence type="ECO:0000259" key="8">
    <source>
        <dbReference type="PROSITE" id="PS50157"/>
    </source>
</evidence>
<dbReference type="SUPFAM" id="SSF57716">
    <property type="entry name" value="Glucocorticoid receptor-like (DNA-binding domain)"/>
    <property type="match status" value="1"/>
</dbReference>
<dbReference type="Pfam" id="PF00096">
    <property type="entry name" value="zf-C2H2"/>
    <property type="match status" value="2"/>
</dbReference>
<dbReference type="InterPro" id="IPR013087">
    <property type="entry name" value="Znf_C2H2_type"/>
</dbReference>
<dbReference type="AlphaFoldDB" id="A0A1Q3F0V0"/>
<keyword evidence="2" id="KW-0677">Repeat</keyword>
<dbReference type="GO" id="GO:0005634">
    <property type="term" value="C:nucleus"/>
    <property type="evidence" value="ECO:0007669"/>
    <property type="project" value="InterPro"/>
</dbReference>
<dbReference type="PANTHER" id="PTHR24379:SF121">
    <property type="entry name" value="C2H2-TYPE DOMAIN-CONTAINING PROTEIN"/>
    <property type="match status" value="1"/>
</dbReference>
<evidence type="ECO:0000256" key="6">
    <source>
        <dbReference type="PROSITE-ProRule" id="PRU01263"/>
    </source>
</evidence>
<evidence type="ECO:0000256" key="4">
    <source>
        <dbReference type="ARBA" id="ARBA00022833"/>
    </source>
</evidence>
<dbReference type="InterPro" id="IPR012934">
    <property type="entry name" value="Znf_AD"/>
</dbReference>
<feature type="compositionally biased region" description="Acidic residues" evidence="7">
    <location>
        <begin position="105"/>
        <end position="120"/>
    </location>
</feature>